<dbReference type="GeneID" id="65344535"/>
<dbReference type="OrthoDB" id="7888869at2"/>
<keyword evidence="4" id="KW-1185">Reference proteome</keyword>
<feature type="domain" description="Solute-binding protein family 5" evidence="2">
    <location>
        <begin position="119"/>
        <end position="483"/>
    </location>
</feature>
<dbReference type="SUPFAM" id="SSF53850">
    <property type="entry name" value="Periplasmic binding protein-like II"/>
    <property type="match status" value="1"/>
</dbReference>
<evidence type="ECO:0000259" key="2">
    <source>
        <dbReference type="Pfam" id="PF00496"/>
    </source>
</evidence>
<dbReference type="PROSITE" id="PS51257">
    <property type="entry name" value="PROKAR_LIPOPROTEIN"/>
    <property type="match status" value="1"/>
</dbReference>
<dbReference type="PIRSF" id="PIRSF002741">
    <property type="entry name" value="MppA"/>
    <property type="match status" value="1"/>
</dbReference>
<accession>A0A1H2LFQ6</accession>
<dbReference type="Gene3D" id="3.90.76.10">
    <property type="entry name" value="Dipeptide-binding Protein, Domain 1"/>
    <property type="match status" value="1"/>
</dbReference>
<dbReference type="AlphaFoldDB" id="A0A1H2LFQ6"/>
<proteinExistence type="predicted"/>
<dbReference type="STRING" id="131112.SAMN04489737_0797"/>
<organism evidence="3 4">
    <name type="scientific">Arcanobacterium phocae</name>
    <dbReference type="NCBI Taxonomy" id="131112"/>
    <lineage>
        <taxon>Bacteria</taxon>
        <taxon>Bacillati</taxon>
        <taxon>Actinomycetota</taxon>
        <taxon>Actinomycetes</taxon>
        <taxon>Actinomycetales</taxon>
        <taxon>Actinomycetaceae</taxon>
        <taxon>Arcanobacterium</taxon>
    </lineage>
</organism>
<dbReference type="GO" id="GO:0043190">
    <property type="term" value="C:ATP-binding cassette (ABC) transporter complex"/>
    <property type="evidence" value="ECO:0007669"/>
    <property type="project" value="InterPro"/>
</dbReference>
<reference evidence="4" key="1">
    <citation type="submission" date="2016-10" db="EMBL/GenBank/DDBJ databases">
        <authorList>
            <person name="Varghese N."/>
            <person name="Submissions S."/>
        </authorList>
    </citation>
    <scope>NUCLEOTIDE SEQUENCE [LARGE SCALE GENOMIC DNA]</scope>
    <source>
        <strain evidence="4">DSM 10002</strain>
    </source>
</reference>
<sequence>MKIKKAGFALVAASALVLSACSGPASSGSSDGGKAGALPTSDVNRVDSAKLKDGGDLRVAIQAMPTNFNPLHVNGNTVELTDLYAKISAGNFIYADDGSWDVNKDYVKSYDVENKEDGDAKMTVKLELNPEAKWNDGTPISVADYQASWNACKSPDTGYDCAATDGWENILSIEAGKDDHEVIAKFDREYPDWSAVFSGALPAKGISDPAVFNEGWTPDPAVLNNFISGPFKFKSIDQATKRITLERNDLWWGEKPKLDTITFSVLDNKAQANAFANNELDIVDQIIDAATYELVKGRQNAAIKQSASTQWRHITLNSNAEALKDVAVRRAIQKGIDAADFLTTDMAGLPVEGLDLSLGNHFFMPGQEGYEDHSVKFDPEGAKKDLEDAGYKMNETTKFFEKDGKELSFKFTRLTGIPTSESAAALLKEHMKNIGIKVVFADVPPAEFSNVLEAGEFESIAFGWRGTPYPMANVGQIYGSGSASNFSKVEDPKIDEYVEKISSEPDHKKRVKLTNEVDKIIWDNVMTIPVYYRATLTAVPANLANYGAKAFETFLPEKIGYTE</sequence>
<dbReference type="EMBL" id="LT629804">
    <property type="protein sequence ID" value="SDU79236.1"/>
    <property type="molecule type" value="Genomic_DNA"/>
</dbReference>
<dbReference type="RefSeq" id="WP_091280150.1">
    <property type="nucleotide sequence ID" value="NZ_JABAPL010000011.1"/>
</dbReference>
<dbReference type="InterPro" id="IPR000914">
    <property type="entry name" value="SBP_5_dom"/>
</dbReference>
<evidence type="ECO:0000313" key="4">
    <source>
        <dbReference type="Proteomes" id="UP000214355"/>
    </source>
</evidence>
<dbReference type="Gene3D" id="3.10.105.10">
    <property type="entry name" value="Dipeptide-binding Protein, Domain 3"/>
    <property type="match status" value="1"/>
</dbReference>
<dbReference type="Gene3D" id="3.40.190.10">
    <property type="entry name" value="Periplasmic binding protein-like II"/>
    <property type="match status" value="1"/>
</dbReference>
<dbReference type="GO" id="GO:0015833">
    <property type="term" value="P:peptide transport"/>
    <property type="evidence" value="ECO:0007669"/>
    <property type="project" value="TreeGrafter"/>
</dbReference>
<evidence type="ECO:0000256" key="1">
    <source>
        <dbReference type="SAM" id="SignalP"/>
    </source>
</evidence>
<feature type="chain" id="PRO_5009279325" evidence="1">
    <location>
        <begin position="28"/>
        <end position="563"/>
    </location>
</feature>
<dbReference type="PANTHER" id="PTHR30290:SF65">
    <property type="entry name" value="MONOACYL PHOSPHATIDYLINOSITOL TETRAMANNOSIDE-BINDING PROTEIN LPQW-RELATED"/>
    <property type="match status" value="1"/>
</dbReference>
<gene>
    <name evidence="3" type="ORF">SAMN04489737_0797</name>
</gene>
<dbReference type="Pfam" id="PF00496">
    <property type="entry name" value="SBP_bac_5"/>
    <property type="match status" value="1"/>
</dbReference>
<dbReference type="GO" id="GO:0042597">
    <property type="term" value="C:periplasmic space"/>
    <property type="evidence" value="ECO:0007669"/>
    <property type="project" value="UniProtKB-ARBA"/>
</dbReference>
<name>A0A1H2LFQ6_9ACTO</name>
<dbReference type="Proteomes" id="UP000214355">
    <property type="component" value="Chromosome I"/>
</dbReference>
<dbReference type="InterPro" id="IPR030678">
    <property type="entry name" value="Peptide/Ni-bd"/>
</dbReference>
<dbReference type="PANTHER" id="PTHR30290">
    <property type="entry name" value="PERIPLASMIC BINDING COMPONENT OF ABC TRANSPORTER"/>
    <property type="match status" value="1"/>
</dbReference>
<protein>
    <submittedName>
        <fullName evidence="3">Peptide/nickel transport system substrate-binding protein</fullName>
    </submittedName>
</protein>
<feature type="signal peptide" evidence="1">
    <location>
        <begin position="1"/>
        <end position="27"/>
    </location>
</feature>
<evidence type="ECO:0000313" key="3">
    <source>
        <dbReference type="EMBL" id="SDU79236.1"/>
    </source>
</evidence>
<keyword evidence="1" id="KW-0732">Signal</keyword>
<dbReference type="InterPro" id="IPR039424">
    <property type="entry name" value="SBP_5"/>
</dbReference>
<dbReference type="GO" id="GO:1904680">
    <property type="term" value="F:peptide transmembrane transporter activity"/>
    <property type="evidence" value="ECO:0007669"/>
    <property type="project" value="TreeGrafter"/>
</dbReference>
<dbReference type="CDD" id="cd08501">
    <property type="entry name" value="PBP2_Lpqw"/>
    <property type="match status" value="1"/>
</dbReference>